<keyword evidence="7" id="KW-1185">Reference proteome</keyword>
<dbReference type="PANTHER" id="PTHR43400">
    <property type="entry name" value="FUMARATE REDUCTASE"/>
    <property type="match status" value="1"/>
</dbReference>
<dbReference type="InterPro" id="IPR036188">
    <property type="entry name" value="FAD/NAD-bd_sf"/>
</dbReference>
<evidence type="ECO:0000259" key="5">
    <source>
        <dbReference type="Pfam" id="PF00890"/>
    </source>
</evidence>
<dbReference type="SUPFAM" id="SSF56425">
    <property type="entry name" value="Succinate dehydrogenase/fumarate reductase flavoprotein, catalytic domain"/>
    <property type="match status" value="1"/>
</dbReference>
<evidence type="ECO:0000256" key="2">
    <source>
        <dbReference type="ARBA" id="ARBA00022630"/>
    </source>
</evidence>
<evidence type="ECO:0000256" key="1">
    <source>
        <dbReference type="ARBA" id="ARBA00001974"/>
    </source>
</evidence>
<accession>A0A1H7TTL7</accession>
<dbReference type="RefSeq" id="WP_093007375.1">
    <property type="nucleotide sequence ID" value="NZ_FNZZ01000006.1"/>
</dbReference>
<keyword evidence="2" id="KW-0285">Flavoprotein</keyword>
<comment type="cofactor">
    <cofactor evidence="1">
        <name>FAD</name>
        <dbReference type="ChEBI" id="CHEBI:57692"/>
    </cofactor>
</comment>
<dbReference type="EMBL" id="FNZZ01000006">
    <property type="protein sequence ID" value="SEL87257.1"/>
    <property type="molecule type" value="Genomic_DNA"/>
</dbReference>
<evidence type="ECO:0000256" key="3">
    <source>
        <dbReference type="ARBA" id="ARBA00022827"/>
    </source>
</evidence>
<dbReference type="Proteomes" id="UP000199214">
    <property type="component" value="Unassembled WGS sequence"/>
</dbReference>
<sequence>MTDVQAHEVECDLLVIGGGMAGMSAAGWAAERGARVIVVERAAALGGSAVLSGGVLWTASSPEKMTLYGGGDPALGQVVFDTYPDAVAWLRHREIDISPRMDVLHGQGYQIDIAGHIRGCATLVEQHGGYIMLDTETIELTRDEAGAITGALTRHADGDVLVRAAATLLATGGFQASPELRERFIHPNARDMLLRSNPVSDGAGLRLGEEVGGEVAGTNRGFYGHLVSEPRAWGDERLFVALSQYHSEHALLFNEAGQRFCDETRGDHTNTYETLIQPNARALCVWDRRVHESYATVPVVSIGVAEDKLEVALANGGKGIVAADAAAVGEFASAHGFDGEAIIASLASFNDAARHGWERQHPPRSEDARPIDKAPFYALIVHPAITFTFGGLTIDTGAHVLRSDGSRVAGLFAAGADAAGAYGSGYAGGLALAMTFGITAARSAGWTRKLDVFSTHPFAKATSSA</sequence>
<dbReference type="AlphaFoldDB" id="A0A1H7TTL7"/>
<evidence type="ECO:0000313" key="6">
    <source>
        <dbReference type="EMBL" id="SEL87257.1"/>
    </source>
</evidence>
<evidence type="ECO:0000256" key="4">
    <source>
        <dbReference type="ARBA" id="ARBA00023002"/>
    </source>
</evidence>
<name>A0A1H7TTL7_9SPHN</name>
<proteinExistence type="predicted"/>
<feature type="domain" description="FAD-dependent oxidoreductase 2 FAD-binding" evidence="5">
    <location>
        <begin position="12"/>
        <end position="429"/>
    </location>
</feature>
<dbReference type="PANTHER" id="PTHR43400:SF10">
    <property type="entry name" value="3-OXOSTEROID 1-DEHYDROGENASE"/>
    <property type="match status" value="1"/>
</dbReference>
<dbReference type="OrthoDB" id="3178130at2"/>
<dbReference type="InterPro" id="IPR050315">
    <property type="entry name" value="FAD-oxidoreductase_2"/>
</dbReference>
<dbReference type="Gene3D" id="3.50.50.60">
    <property type="entry name" value="FAD/NAD(P)-binding domain"/>
    <property type="match status" value="1"/>
</dbReference>
<dbReference type="Gene3D" id="3.90.700.10">
    <property type="entry name" value="Succinate dehydrogenase/fumarate reductase flavoprotein, catalytic domain"/>
    <property type="match status" value="1"/>
</dbReference>
<dbReference type="Pfam" id="PF00890">
    <property type="entry name" value="FAD_binding_2"/>
    <property type="match status" value="1"/>
</dbReference>
<keyword evidence="4" id="KW-0560">Oxidoreductase</keyword>
<organism evidence="6 7">
    <name type="scientific">Sphingomonas palmae</name>
    <dbReference type="NCBI Taxonomy" id="1855283"/>
    <lineage>
        <taxon>Bacteria</taxon>
        <taxon>Pseudomonadati</taxon>
        <taxon>Pseudomonadota</taxon>
        <taxon>Alphaproteobacteria</taxon>
        <taxon>Sphingomonadales</taxon>
        <taxon>Sphingomonadaceae</taxon>
        <taxon>Sphingomonas</taxon>
    </lineage>
</organism>
<dbReference type="SUPFAM" id="SSF51905">
    <property type="entry name" value="FAD/NAD(P)-binding domain"/>
    <property type="match status" value="1"/>
</dbReference>
<dbReference type="STRING" id="1855283.SAMN05216382_2795"/>
<keyword evidence="3" id="KW-0274">FAD</keyword>
<evidence type="ECO:0000313" key="7">
    <source>
        <dbReference type="Proteomes" id="UP000199214"/>
    </source>
</evidence>
<protein>
    <submittedName>
        <fullName evidence="6">Succinate dehydrogenase/fumarate reductase, flavoprotein subunit</fullName>
    </submittedName>
</protein>
<dbReference type="PRINTS" id="PR00411">
    <property type="entry name" value="PNDRDTASEI"/>
</dbReference>
<reference evidence="7" key="1">
    <citation type="submission" date="2016-10" db="EMBL/GenBank/DDBJ databases">
        <authorList>
            <person name="Varghese N."/>
            <person name="Submissions S."/>
        </authorList>
    </citation>
    <scope>NUCLEOTIDE SEQUENCE [LARGE SCALE GENOMIC DNA]</scope>
    <source>
        <strain evidence="7">JS21-1</strain>
    </source>
</reference>
<dbReference type="GO" id="GO:0008202">
    <property type="term" value="P:steroid metabolic process"/>
    <property type="evidence" value="ECO:0007669"/>
    <property type="project" value="UniProtKB-ARBA"/>
</dbReference>
<dbReference type="InterPro" id="IPR003953">
    <property type="entry name" value="FAD-dep_OxRdtase_2_FAD-bd"/>
</dbReference>
<gene>
    <name evidence="6" type="ORF">SAMN05216382_2795</name>
</gene>
<dbReference type="GO" id="GO:0016491">
    <property type="term" value="F:oxidoreductase activity"/>
    <property type="evidence" value="ECO:0007669"/>
    <property type="project" value="UniProtKB-KW"/>
</dbReference>
<dbReference type="InterPro" id="IPR027477">
    <property type="entry name" value="Succ_DH/fumarate_Rdtase_cat_sf"/>
</dbReference>